<protein>
    <submittedName>
        <fullName evidence="3">Uncharacterized protein</fullName>
    </submittedName>
</protein>
<feature type="chain" id="PRO_5035703542" evidence="2">
    <location>
        <begin position="20"/>
        <end position="324"/>
    </location>
</feature>
<organism evidence="3">
    <name type="scientific">Cacopsylla melanoneura</name>
    <dbReference type="NCBI Taxonomy" id="428564"/>
    <lineage>
        <taxon>Eukaryota</taxon>
        <taxon>Metazoa</taxon>
        <taxon>Ecdysozoa</taxon>
        <taxon>Arthropoda</taxon>
        <taxon>Hexapoda</taxon>
        <taxon>Insecta</taxon>
        <taxon>Pterygota</taxon>
        <taxon>Neoptera</taxon>
        <taxon>Paraneoptera</taxon>
        <taxon>Hemiptera</taxon>
        <taxon>Sternorrhyncha</taxon>
        <taxon>Psylloidea</taxon>
        <taxon>Psyllidae</taxon>
        <taxon>Psyllinae</taxon>
        <taxon>Cacopsylla</taxon>
    </lineage>
</organism>
<dbReference type="EMBL" id="HBUF01340679">
    <property type="protein sequence ID" value="CAG6702864.1"/>
    <property type="molecule type" value="Transcribed_RNA"/>
</dbReference>
<feature type="region of interest" description="Disordered" evidence="1">
    <location>
        <begin position="49"/>
        <end position="86"/>
    </location>
</feature>
<evidence type="ECO:0000256" key="1">
    <source>
        <dbReference type="SAM" id="MobiDB-lite"/>
    </source>
</evidence>
<name>A0A8D8UBB6_9HEMI</name>
<reference evidence="3" key="1">
    <citation type="submission" date="2021-05" db="EMBL/GenBank/DDBJ databases">
        <authorList>
            <person name="Alioto T."/>
            <person name="Alioto T."/>
            <person name="Gomez Garrido J."/>
        </authorList>
    </citation>
    <scope>NUCLEOTIDE SEQUENCE</scope>
</reference>
<dbReference type="PROSITE" id="PS51257">
    <property type="entry name" value="PROKAR_LIPOPROTEIN"/>
    <property type="match status" value="1"/>
</dbReference>
<dbReference type="AlphaFoldDB" id="A0A8D8UBB6"/>
<proteinExistence type="predicted"/>
<accession>A0A8D8UBB6</accession>
<sequence length="324" mass="36904">MFFLKLCLFGFLLAGCALCVVNKNEKIKVDPLTGERQTRQSDNSEVLRFPDDRYSDTQNYAPESGPQFVSKDPLEGGSQIHLPRQAPRLKTSPSMVLIPLTIVAVDSIRMVPSRAAIVRQSEDTALATNHRRVAFKGIHNNNLNNHLLMENQIHDLNSITRTTTNPITTPFNVNPSNPLLKEAMKDISHPLFRPGHIFSLLQTNQTHTSTIQMLLIDHIINLWYLLGHLVNRYLMDHLTSEPLINNQINKHLMVNLINQHLVYNQHLMVPPINQHPIIQINKRPIPHQINHLPMVLTINQQLITHQPTTPIHPTDQLPSKIQTI</sequence>
<dbReference type="EMBL" id="HBUF01340675">
    <property type="protein sequence ID" value="CAG6702852.1"/>
    <property type="molecule type" value="Transcribed_RNA"/>
</dbReference>
<evidence type="ECO:0000313" key="3">
    <source>
        <dbReference type="EMBL" id="CAG6702864.1"/>
    </source>
</evidence>
<evidence type="ECO:0000256" key="2">
    <source>
        <dbReference type="SAM" id="SignalP"/>
    </source>
</evidence>
<feature type="signal peptide" evidence="2">
    <location>
        <begin position="1"/>
        <end position="19"/>
    </location>
</feature>
<keyword evidence="2" id="KW-0732">Signal</keyword>